<dbReference type="RefSeq" id="WP_110517435.1">
    <property type="nucleotide sequence ID" value="NZ_PDOF01000001.1"/>
</dbReference>
<name>A0A2W0H7S3_9BACI</name>
<evidence type="ECO:0008006" key="3">
    <source>
        <dbReference type="Google" id="ProtNLM"/>
    </source>
</evidence>
<dbReference type="InterPro" id="IPR036491">
    <property type="entry name" value="YugN-like_sf"/>
</dbReference>
<evidence type="ECO:0000313" key="1">
    <source>
        <dbReference type="EMBL" id="PYZ97894.1"/>
    </source>
</evidence>
<dbReference type="AlphaFoldDB" id="A0A2W0H7S3"/>
<reference evidence="1 2" key="1">
    <citation type="submission" date="2017-10" db="EMBL/GenBank/DDBJ databases">
        <title>Bacillus sp. nov., a halophilic bacterium isolated from a Yangshapao Lake.</title>
        <authorList>
            <person name="Wang H."/>
        </authorList>
    </citation>
    <scope>NUCLEOTIDE SEQUENCE [LARGE SCALE GENOMIC DNA]</scope>
    <source>
        <strain evidence="1 2">YSP-3</strain>
    </source>
</reference>
<evidence type="ECO:0000313" key="2">
    <source>
        <dbReference type="Proteomes" id="UP000248066"/>
    </source>
</evidence>
<dbReference type="Gene3D" id="3.30.310.100">
    <property type="entry name" value="YugN-like"/>
    <property type="match status" value="1"/>
</dbReference>
<keyword evidence="2" id="KW-1185">Reference proteome</keyword>
<dbReference type="EMBL" id="PDOF01000001">
    <property type="protein sequence ID" value="PYZ97894.1"/>
    <property type="molecule type" value="Genomic_DNA"/>
</dbReference>
<organism evidence="1 2">
    <name type="scientific">Alteribacter lacisalsi</name>
    <dbReference type="NCBI Taxonomy" id="2045244"/>
    <lineage>
        <taxon>Bacteria</taxon>
        <taxon>Bacillati</taxon>
        <taxon>Bacillota</taxon>
        <taxon>Bacilli</taxon>
        <taxon>Bacillales</taxon>
        <taxon>Bacillaceae</taxon>
        <taxon>Alteribacter</taxon>
    </lineage>
</organism>
<gene>
    <name evidence="1" type="ORF">CR205_04680</name>
</gene>
<protein>
    <recommendedName>
        <fullName evidence="3">YugN-like family protein</fullName>
    </recommendedName>
</protein>
<dbReference type="SUPFAM" id="SSF160755">
    <property type="entry name" value="YugN-like"/>
    <property type="match status" value="1"/>
</dbReference>
<proteinExistence type="predicted"/>
<accession>A0A2W0H7S3</accession>
<dbReference type="OrthoDB" id="2679642at2"/>
<dbReference type="Pfam" id="PF08868">
    <property type="entry name" value="YugN"/>
    <property type="match status" value="1"/>
</dbReference>
<dbReference type="InterPro" id="IPR014967">
    <property type="entry name" value="Uncharacterised_YugN-like"/>
</dbReference>
<comment type="caution">
    <text evidence="1">The sequence shown here is derived from an EMBL/GenBank/DDBJ whole genome shotgun (WGS) entry which is preliminary data.</text>
</comment>
<dbReference type="Proteomes" id="UP000248066">
    <property type="component" value="Unassembled WGS sequence"/>
</dbReference>
<sequence>MRFEVEELEGLEVEFELIESVMEDLGFTYQWDYERATFDYKFIDQVKDDVYYFRLQAYAVEGEIPQPHSIVKILKAFLGKHYYPHGVEYDNETFPEHIIRNCEKKMDKVKKQLLEESN</sequence>